<dbReference type="SMART" id="SM00248">
    <property type="entry name" value="ANK"/>
    <property type="match status" value="3"/>
</dbReference>
<evidence type="ECO:0000256" key="3">
    <source>
        <dbReference type="PROSITE-ProRule" id="PRU00023"/>
    </source>
</evidence>
<evidence type="ECO:0000313" key="5">
    <source>
        <dbReference type="Proteomes" id="UP000054047"/>
    </source>
</evidence>
<dbReference type="EMBL" id="KN726217">
    <property type="protein sequence ID" value="KIH69117.1"/>
    <property type="molecule type" value="Genomic_DNA"/>
</dbReference>
<dbReference type="InterPro" id="IPR002110">
    <property type="entry name" value="Ankyrin_rpt"/>
</dbReference>
<feature type="repeat" description="ANK" evidence="3">
    <location>
        <begin position="56"/>
        <end position="88"/>
    </location>
</feature>
<dbReference type="PANTHER" id="PTHR23206:SF8">
    <property type="entry name" value="ANKYRIN REPEAT AND KH DOMAIN-CONTAINING 1"/>
    <property type="match status" value="1"/>
</dbReference>
<dbReference type="PROSITE" id="PS50088">
    <property type="entry name" value="ANK_REPEAT"/>
    <property type="match status" value="2"/>
</dbReference>
<dbReference type="InterPro" id="IPR051631">
    <property type="entry name" value="Ankyrin-KH/SAM_domain"/>
</dbReference>
<gene>
    <name evidence="4" type="ORF">ANCDUO_00548</name>
</gene>
<keyword evidence="5" id="KW-1185">Reference proteome</keyword>
<dbReference type="PANTHER" id="PTHR23206">
    <property type="entry name" value="MASK PROTEIN"/>
    <property type="match status" value="1"/>
</dbReference>
<dbReference type="GO" id="GO:0005737">
    <property type="term" value="C:cytoplasm"/>
    <property type="evidence" value="ECO:0007669"/>
    <property type="project" value="TreeGrafter"/>
</dbReference>
<protein>
    <submittedName>
        <fullName evidence="4">Ankyrin repeat protein</fullName>
    </submittedName>
</protein>
<evidence type="ECO:0000256" key="2">
    <source>
        <dbReference type="ARBA" id="ARBA00023043"/>
    </source>
</evidence>
<dbReference type="OrthoDB" id="5874683at2759"/>
<feature type="repeat" description="ANK" evidence="3">
    <location>
        <begin position="132"/>
        <end position="159"/>
    </location>
</feature>
<proteinExistence type="predicted"/>
<keyword evidence="1" id="KW-0677">Repeat</keyword>
<dbReference type="Proteomes" id="UP000054047">
    <property type="component" value="Unassembled WGS sequence"/>
</dbReference>
<dbReference type="Pfam" id="PF12796">
    <property type="entry name" value="Ank_2"/>
    <property type="match status" value="2"/>
</dbReference>
<organism evidence="4 5">
    <name type="scientific">Ancylostoma duodenale</name>
    <dbReference type="NCBI Taxonomy" id="51022"/>
    <lineage>
        <taxon>Eukaryota</taxon>
        <taxon>Metazoa</taxon>
        <taxon>Ecdysozoa</taxon>
        <taxon>Nematoda</taxon>
        <taxon>Chromadorea</taxon>
        <taxon>Rhabditida</taxon>
        <taxon>Rhabditina</taxon>
        <taxon>Rhabditomorpha</taxon>
        <taxon>Strongyloidea</taxon>
        <taxon>Ancylostomatidae</taxon>
        <taxon>Ancylostomatinae</taxon>
        <taxon>Ancylostoma</taxon>
    </lineage>
</organism>
<keyword evidence="2 3" id="KW-0040">ANK repeat</keyword>
<evidence type="ECO:0000256" key="1">
    <source>
        <dbReference type="ARBA" id="ARBA00022737"/>
    </source>
</evidence>
<accession>A0A0C2E196</accession>
<dbReference type="InterPro" id="IPR036770">
    <property type="entry name" value="Ankyrin_rpt-contain_sf"/>
</dbReference>
<dbReference type="AlphaFoldDB" id="A0A0C2E196"/>
<dbReference type="GO" id="GO:0045087">
    <property type="term" value="P:innate immune response"/>
    <property type="evidence" value="ECO:0007669"/>
    <property type="project" value="TreeGrafter"/>
</dbReference>
<dbReference type="Gene3D" id="1.25.40.20">
    <property type="entry name" value="Ankyrin repeat-containing domain"/>
    <property type="match status" value="3"/>
</dbReference>
<sequence>MTEMPFFVARVLIQAGAPVNLTSESYESPLTLSCCGGHAELLLIDAGANIEETNDENYTPLMEAAREGHVHVVKILLENGAQVNATTDETMETALTVAACGGFTLSLEKSVSSCVIPSIDFRFTYFQNFDYDGRTALMKAAKNGFTEIVEFLVTKGVDVGFCFVFSIGSAL</sequence>
<name>A0A0C2E196_9BILA</name>
<evidence type="ECO:0000313" key="4">
    <source>
        <dbReference type="EMBL" id="KIH69117.1"/>
    </source>
</evidence>
<dbReference type="SUPFAM" id="SSF48403">
    <property type="entry name" value="Ankyrin repeat"/>
    <property type="match status" value="1"/>
</dbReference>
<reference evidence="4 5" key="1">
    <citation type="submission" date="2013-12" db="EMBL/GenBank/DDBJ databases">
        <title>Draft genome of the parsitic nematode Ancylostoma duodenale.</title>
        <authorList>
            <person name="Mitreva M."/>
        </authorList>
    </citation>
    <scope>NUCLEOTIDE SEQUENCE [LARGE SCALE GENOMIC DNA]</scope>
    <source>
        <strain evidence="4 5">Zhejiang</strain>
    </source>
</reference>
<dbReference type="PROSITE" id="PS50297">
    <property type="entry name" value="ANK_REP_REGION"/>
    <property type="match status" value="2"/>
</dbReference>